<protein>
    <recommendedName>
        <fullName evidence="7">SP-RING-type domain-containing protein</fullName>
    </recommendedName>
</protein>
<feature type="compositionally biased region" description="Polar residues" evidence="5">
    <location>
        <begin position="367"/>
        <end position="385"/>
    </location>
</feature>
<dbReference type="GO" id="GO:0061665">
    <property type="term" value="F:SUMO ligase activity"/>
    <property type="evidence" value="ECO:0007669"/>
    <property type="project" value="TreeGrafter"/>
</dbReference>
<keyword evidence="9" id="KW-1185">Reference proteome</keyword>
<dbReference type="InterPro" id="IPR013083">
    <property type="entry name" value="Znf_RING/FYVE/PHD"/>
</dbReference>
<organism evidence="8 9">
    <name type="scientific">Camellia sinensis</name>
    <name type="common">Tea plant</name>
    <name type="synonym">Thea sinensis</name>
    <dbReference type="NCBI Taxonomy" id="4442"/>
    <lineage>
        <taxon>Eukaryota</taxon>
        <taxon>Viridiplantae</taxon>
        <taxon>Streptophyta</taxon>
        <taxon>Embryophyta</taxon>
        <taxon>Tracheophyta</taxon>
        <taxon>Spermatophyta</taxon>
        <taxon>Magnoliopsida</taxon>
        <taxon>eudicotyledons</taxon>
        <taxon>Gunneridae</taxon>
        <taxon>Pentapetalae</taxon>
        <taxon>asterids</taxon>
        <taxon>Ericales</taxon>
        <taxon>Theaceae</taxon>
        <taxon>Camellia</taxon>
    </lineage>
</organism>
<dbReference type="AlphaFoldDB" id="A0A7J7G7M8"/>
<sequence>MAGTALTYTAAATGIDIAAGSALTPSFVNSFRIATVAERLALHVRNPSKNDTMEFFNLCLSLARMLVRMDGLPTRIPKNFLLLQMRFYPRMKMGQILAFLEVKPGYGTFAYDFHILKNAKPSAEDKVRLFVAQTDNIETSSCITTPPQVKYDLFSPLFLAKLNYYIFILTSFLLFNFCSFLLNGKGVDKRTNVFMDTGPQLPTVVMHMLKYGTNLLQVVGQFSGNYIIVVAYMVVISNLDRPVLQDCVQPAVAALDSDSEIIEGPSRISLNCPISFRRIKTPVKGHSCKHLQCFDFDNFVDINSRRPSWRCPHCNQCVCYVDIRVDQNMVLKEVGENVADVIISADGSWKAVEESNDNKDQPHDKMSNCQQDGLVQQKASSSSNAPPDILDLTEGYDEMDVERTCVTQDKKPVLGNLQSQSIPQSMTNTSDQNAAHIEDDFWSGIFLPTYGTGTSSGGSDAQMVGGVSVSSPSNYMLSPVLTDAVSPALNREPEAFHGSALVATSVPQSQISGPSNMQLQQSQFGNSIVSNEYGRAPSIPRHINRTPIAVQALPAQTLTSGPQQRSRNSFNNLIPQGPSLASQTSVLPSISDGFNTVSSTLERQQQFSRSHLNPLHVSQITSSSLQQQQSTAQNWDHQNRSFISSQPAQQIVGLAAPSQLASARQQQPLNLRVPQHMSQSPSLIRSPAQTSSHFVRNQSGVGQTSLPGSSQRHMASALRAAQVARQPPSVPVHIPTTRASSSFPTNADGFRASVGDQRGNTGATLQQPATRTDGLADLPSEQNWRPTGRMRGSLSGRAYSDALNQFIIQPTQPVQAAIRPPLSMTSPPPGMPTPLQVLMQNSRNAYAPPQVVNHPTDQPSMAGSSGVVPEQSSGMH</sequence>
<evidence type="ECO:0000256" key="5">
    <source>
        <dbReference type="SAM" id="MobiDB-lite"/>
    </source>
</evidence>
<keyword evidence="3" id="KW-0862">Zinc</keyword>
<dbReference type="Proteomes" id="UP000593564">
    <property type="component" value="Unassembled WGS sequence"/>
</dbReference>
<evidence type="ECO:0000256" key="3">
    <source>
        <dbReference type="ARBA" id="ARBA00022833"/>
    </source>
</evidence>
<dbReference type="Pfam" id="PF02891">
    <property type="entry name" value="zf-MIZ"/>
    <property type="match status" value="1"/>
</dbReference>
<keyword evidence="6" id="KW-0472">Membrane</keyword>
<comment type="caution">
    <text evidence="8">The sequence shown here is derived from an EMBL/GenBank/DDBJ whole genome shotgun (WGS) entry which is preliminary data.</text>
</comment>
<reference evidence="8 9" key="2">
    <citation type="submission" date="2020-07" db="EMBL/GenBank/DDBJ databases">
        <title>Genome assembly of wild tea tree DASZ reveals pedigree and selection history of tea varieties.</title>
        <authorList>
            <person name="Zhang W."/>
        </authorList>
    </citation>
    <scope>NUCLEOTIDE SEQUENCE [LARGE SCALE GENOMIC DNA]</scope>
    <source>
        <strain evidence="9">cv. G240</strain>
        <tissue evidence="8">Leaf</tissue>
    </source>
</reference>
<dbReference type="PANTHER" id="PTHR10782:SF4">
    <property type="entry name" value="TONALLI, ISOFORM E"/>
    <property type="match status" value="1"/>
</dbReference>
<proteinExistence type="predicted"/>
<feature type="transmembrane region" description="Helical" evidence="6">
    <location>
        <begin position="162"/>
        <end position="182"/>
    </location>
</feature>
<feature type="domain" description="SP-RING-type" evidence="7">
    <location>
        <begin position="257"/>
        <end position="340"/>
    </location>
</feature>
<dbReference type="GO" id="GO:0000785">
    <property type="term" value="C:chromatin"/>
    <property type="evidence" value="ECO:0007669"/>
    <property type="project" value="TreeGrafter"/>
</dbReference>
<evidence type="ECO:0000256" key="2">
    <source>
        <dbReference type="ARBA" id="ARBA00022771"/>
    </source>
</evidence>
<dbReference type="PROSITE" id="PS51044">
    <property type="entry name" value="ZF_SP_RING"/>
    <property type="match status" value="1"/>
</dbReference>
<accession>A0A7J7G7M8</accession>
<feature type="compositionally biased region" description="Polar residues" evidence="5">
    <location>
        <begin position="853"/>
        <end position="863"/>
    </location>
</feature>
<dbReference type="EMBL" id="JACBKZ010000013">
    <property type="protein sequence ID" value="KAF5935316.1"/>
    <property type="molecule type" value="Genomic_DNA"/>
</dbReference>
<evidence type="ECO:0000313" key="8">
    <source>
        <dbReference type="EMBL" id="KAF5935316.1"/>
    </source>
</evidence>
<reference evidence="9" key="1">
    <citation type="journal article" date="2020" name="Nat. Commun.">
        <title>Genome assembly of wild tea tree DASZ reveals pedigree and selection history of tea varieties.</title>
        <authorList>
            <person name="Zhang W."/>
            <person name="Zhang Y."/>
            <person name="Qiu H."/>
            <person name="Guo Y."/>
            <person name="Wan H."/>
            <person name="Zhang X."/>
            <person name="Scossa F."/>
            <person name="Alseekh S."/>
            <person name="Zhang Q."/>
            <person name="Wang P."/>
            <person name="Xu L."/>
            <person name="Schmidt M.H."/>
            <person name="Jia X."/>
            <person name="Li D."/>
            <person name="Zhu A."/>
            <person name="Guo F."/>
            <person name="Chen W."/>
            <person name="Ni D."/>
            <person name="Usadel B."/>
            <person name="Fernie A.R."/>
            <person name="Wen W."/>
        </authorList>
    </citation>
    <scope>NUCLEOTIDE SEQUENCE [LARGE SCALE GENOMIC DNA]</scope>
    <source>
        <strain evidence="9">cv. G240</strain>
    </source>
</reference>
<feature type="compositionally biased region" description="Polar residues" evidence="5">
    <location>
        <begin position="758"/>
        <end position="770"/>
    </location>
</feature>
<dbReference type="PANTHER" id="PTHR10782">
    <property type="entry name" value="ZINC FINGER MIZ DOMAIN-CONTAINING PROTEIN"/>
    <property type="match status" value="1"/>
</dbReference>
<feature type="transmembrane region" description="Helical" evidence="6">
    <location>
        <begin position="215"/>
        <end position="235"/>
    </location>
</feature>
<dbReference type="GO" id="GO:0008270">
    <property type="term" value="F:zinc ion binding"/>
    <property type="evidence" value="ECO:0007669"/>
    <property type="project" value="UniProtKB-KW"/>
</dbReference>
<dbReference type="InterPro" id="IPR004181">
    <property type="entry name" value="Znf_MIZ"/>
</dbReference>
<evidence type="ECO:0000256" key="4">
    <source>
        <dbReference type="PROSITE-ProRule" id="PRU00452"/>
    </source>
</evidence>
<evidence type="ECO:0000256" key="1">
    <source>
        <dbReference type="ARBA" id="ARBA00022723"/>
    </source>
</evidence>
<feature type="region of interest" description="Disordered" evidence="5">
    <location>
        <begin position="352"/>
        <end position="388"/>
    </location>
</feature>
<feature type="region of interest" description="Disordered" evidence="5">
    <location>
        <begin position="557"/>
        <end position="577"/>
    </location>
</feature>
<evidence type="ECO:0000313" key="9">
    <source>
        <dbReference type="Proteomes" id="UP000593564"/>
    </source>
</evidence>
<keyword evidence="6" id="KW-1133">Transmembrane helix</keyword>
<feature type="compositionally biased region" description="Basic and acidic residues" evidence="5">
    <location>
        <begin position="352"/>
        <end position="366"/>
    </location>
</feature>
<evidence type="ECO:0000259" key="7">
    <source>
        <dbReference type="PROSITE" id="PS51044"/>
    </source>
</evidence>
<evidence type="ECO:0000256" key="6">
    <source>
        <dbReference type="SAM" id="Phobius"/>
    </source>
</evidence>
<keyword evidence="2 4" id="KW-0863">Zinc-finger</keyword>
<feature type="region of interest" description="Disordered" evidence="5">
    <location>
        <begin position="736"/>
        <end position="789"/>
    </location>
</feature>
<feature type="compositionally biased region" description="Polar residues" evidence="5">
    <location>
        <begin position="676"/>
        <end position="693"/>
    </location>
</feature>
<dbReference type="CDD" id="cd16650">
    <property type="entry name" value="SP-RING_PIAS-like"/>
    <property type="match status" value="1"/>
</dbReference>
<keyword evidence="1" id="KW-0479">Metal-binding</keyword>
<dbReference type="GO" id="GO:0016925">
    <property type="term" value="P:protein sumoylation"/>
    <property type="evidence" value="ECO:0007669"/>
    <property type="project" value="UniProtKB-ARBA"/>
</dbReference>
<feature type="region of interest" description="Disordered" evidence="5">
    <location>
        <begin position="847"/>
        <end position="876"/>
    </location>
</feature>
<dbReference type="Gene3D" id="3.30.40.10">
    <property type="entry name" value="Zinc/RING finger domain, C3HC4 (zinc finger)"/>
    <property type="match status" value="1"/>
</dbReference>
<feature type="region of interest" description="Disordered" evidence="5">
    <location>
        <begin position="673"/>
        <end position="693"/>
    </location>
</feature>
<gene>
    <name evidence="8" type="ORF">HYC85_026445</name>
</gene>
<keyword evidence="6" id="KW-0812">Transmembrane</keyword>
<name>A0A7J7G7M8_CAMSI</name>